<dbReference type="SUPFAM" id="SSF50494">
    <property type="entry name" value="Trypsin-like serine proteases"/>
    <property type="match status" value="1"/>
</dbReference>
<feature type="domain" description="Peptidase S1" evidence="8">
    <location>
        <begin position="1"/>
        <end position="206"/>
    </location>
</feature>
<keyword evidence="3 7" id="KW-0645">Protease</keyword>
<dbReference type="EMBL" id="KC741129">
    <property type="protein sequence ID" value="AGM32953.1"/>
    <property type="molecule type" value="mRNA"/>
</dbReference>
<evidence type="ECO:0000256" key="4">
    <source>
        <dbReference type="ARBA" id="ARBA00022801"/>
    </source>
</evidence>
<dbReference type="GO" id="GO:0005576">
    <property type="term" value="C:extracellular region"/>
    <property type="evidence" value="ECO:0007669"/>
    <property type="project" value="UniProtKB-SubCell"/>
</dbReference>
<evidence type="ECO:0000259" key="8">
    <source>
        <dbReference type="PROSITE" id="PS50240"/>
    </source>
</evidence>
<name>R4V509_COPFO</name>
<evidence type="ECO:0000256" key="5">
    <source>
        <dbReference type="ARBA" id="ARBA00022825"/>
    </source>
</evidence>
<dbReference type="PRINTS" id="PR00722">
    <property type="entry name" value="CHYMOTRYPSIN"/>
</dbReference>
<keyword evidence="4 7" id="KW-0378">Hydrolase</keyword>
<dbReference type="AlphaFoldDB" id="R4V509"/>
<dbReference type="FunFam" id="2.40.10.10:FF:000036">
    <property type="entry name" value="Trypsin beta"/>
    <property type="match status" value="1"/>
</dbReference>
<dbReference type="GO" id="GO:0004252">
    <property type="term" value="F:serine-type endopeptidase activity"/>
    <property type="evidence" value="ECO:0007669"/>
    <property type="project" value="InterPro"/>
</dbReference>
<dbReference type="PROSITE" id="PS00134">
    <property type="entry name" value="TRYPSIN_HIS"/>
    <property type="match status" value="1"/>
</dbReference>
<comment type="similarity">
    <text evidence="2">Belongs to the peptidase S1 family.</text>
</comment>
<proteinExistence type="evidence at transcript level"/>
<dbReference type="PROSITE" id="PS50240">
    <property type="entry name" value="TRYPSIN_DOM"/>
    <property type="match status" value="1"/>
</dbReference>
<dbReference type="Pfam" id="PF00089">
    <property type="entry name" value="Trypsin"/>
    <property type="match status" value="1"/>
</dbReference>
<dbReference type="InterPro" id="IPR001314">
    <property type="entry name" value="Peptidase_S1A"/>
</dbReference>
<dbReference type="SMART" id="SM00020">
    <property type="entry name" value="Tryp_SPc"/>
    <property type="match status" value="1"/>
</dbReference>
<sequence>MLSLHTIGGEFICGAVIISEAWALTAAHCTYDEPNVYVRAGSRRYDKADNEHDVIDKHEHHLFSPTTRDYDIALLKVLPRFRYTRTVGNIPFDEFEVNPGTDAIVSGWGFTETDGDYSDDLLFRVIPTIDKSKCEEYFPGKITPRMMCAGDTDGIGICEGDSGGPLVANGKLVGIVSWRADPCGSGVPDVYTKIAAVRGWISGISGV</sequence>
<dbReference type="InterPro" id="IPR043504">
    <property type="entry name" value="Peptidase_S1_PA_chymotrypsin"/>
</dbReference>
<evidence type="ECO:0000256" key="3">
    <source>
        <dbReference type="ARBA" id="ARBA00022670"/>
    </source>
</evidence>
<dbReference type="PANTHER" id="PTHR24276">
    <property type="entry name" value="POLYSERASE-RELATED"/>
    <property type="match status" value="1"/>
</dbReference>
<keyword evidence="5 7" id="KW-0720">Serine protease</keyword>
<dbReference type="CDD" id="cd00190">
    <property type="entry name" value="Tryp_SPc"/>
    <property type="match status" value="1"/>
</dbReference>
<dbReference type="InterPro" id="IPR033116">
    <property type="entry name" value="TRYPSIN_SER"/>
</dbReference>
<evidence type="ECO:0000256" key="7">
    <source>
        <dbReference type="RuleBase" id="RU363034"/>
    </source>
</evidence>
<keyword evidence="6" id="KW-1015">Disulfide bond</keyword>
<dbReference type="GO" id="GO:0006508">
    <property type="term" value="P:proteolysis"/>
    <property type="evidence" value="ECO:0007669"/>
    <property type="project" value="UniProtKB-KW"/>
</dbReference>
<evidence type="ECO:0000256" key="2">
    <source>
        <dbReference type="ARBA" id="ARBA00007664"/>
    </source>
</evidence>
<dbReference type="InterPro" id="IPR018114">
    <property type="entry name" value="TRYPSIN_HIS"/>
</dbReference>
<reference evidence="9" key="1">
    <citation type="submission" date="2013-03" db="EMBL/GenBank/DDBJ databases">
        <title>Immune-Related transcriptome of Coptotermes formosanus Shiraki workers: the defense mechanism.</title>
        <authorList>
            <person name="Hussain A."/>
            <person name="Li Y.F."/>
            <person name="Wen S.Y."/>
        </authorList>
    </citation>
    <scope>NUCLEOTIDE SEQUENCE</scope>
</reference>
<evidence type="ECO:0000256" key="1">
    <source>
        <dbReference type="ARBA" id="ARBA00004239"/>
    </source>
</evidence>
<dbReference type="PANTHER" id="PTHR24276:SF91">
    <property type="entry name" value="AT26814P-RELATED"/>
    <property type="match status" value="1"/>
</dbReference>
<dbReference type="Gene3D" id="2.40.10.10">
    <property type="entry name" value="Trypsin-like serine proteases"/>
    <property type="match status" value="2"/>
</dbReference>
<organism evidence="9">
    <name type="scientific">Coptotermes formosanus</name>
    <name type="common">Formosan subterranean termite</name>
    <dbReference type="NCBI Taxonomy" id="36987"/>
    <lineage>
        <taxon>Eukaryota</taxon>
        <taxon>Metazoa</taxon>
        <taxon>Ecdysozoa</taxon>
        <taxon>Arthropoda</taxon>
        <taxon>Hexapoda</taxon>
        <taxon>Insecta</taxon>
        <taxon>Pterygota</taxon>
        <taxon>Neoptera</taxon>
        <taxon>Polyneoptera</taxon>
        <taxon>Dictyoptera</taxon>
        <taxon>Blattodea</taxon>
        <taxon>Blattoidea</taxon>
        <taxon>Termitoidae</taxon>
        <taxon>Rhinotermitidae</taxon>
        <taxon>Coptotermes</taxon>
    </lineage>
</organism>
<evidence type="ECO:0000313" key="9">
    <source>
        <dbReference type="EMBL" id="AGM32953.1"/>
    </source>
</evidence>
<dbReference type="InterPro" id="IPR050430">
    <property type="entry name" value="Peptidase_S1"/>
</dbReference>
<protein>
    <submittedName>
        <fullName evidence="9">Serine protease</fullName>
    </submittedName>
</protein>
<dbReference type="InterPro" id="IPR009003">
    <property type="entry name" value="Peptidase_S1_PA"/>
</dbReference>
<comment type="subcellular location">
    <subcellularLocation>
        <location evidence="1">Secreted</location>
        <location evidence="1">Extracellular space</location>
    </subcellularLocation>
</comment>
<dbReference type="PROSITE" id="PS00135">
    <property type="entry name" value="TRYPSIN_SER"/>
    <property type="match status" value="1"/>
</dbReference>
<accession>R4V509</accession>
<dbReference type="InterPro" id="IPR001254">
    <property type="entry name" value="Trypsin_dom"/>
</dbReference>
<evidence type="ECO:0000256" key="6">
    <source>
        <dbReference type="ARBA" id="ARBA00023157"/>
    </source>
</evidence>